<comment type="caution">
    <text evidence="1">The sequence shown here is derived from an EMBL/GenBank/DDBJ whole genome shotgun (WGS) entry which is preliminary data.</text>
</comment>
<sequence>MRSDFTPQVETREIADTDLDGVAGGLGLGAGAGLNGLGGLGVHVNGVGDALTTVGNIVPVGGLVSTVTGLTGLTGTVGNLTSVVSGI</sequence>
<organism evidence="1 2">
    <name type="scientific">Streptacidiphilus pinicola</name>
    <dbReference type="NCBI Taxonomy" id="2219663"/>
    <lineage>
        <taxon>Bacteria</taxon>
        <taxon>Bacillati</taxon>
        <taxon>Actinomycetota</taxon>
        <taxon>Actinomycetes</taxon>
        <taxon>Kitasatosporales</taxon>
        <taxon>Streptomycetaceae</taxon>
        <taxon>Streptacidiphilus</taxon>
    </lineage>
</organism>
<proteinExistence type="predicted"/>
<evidence type="ECO:0000313" key="2">
    <source>
        <dbReference type="Proteomes" id="UP000248889"/>
    </source>
</evidence>
<name>A0A2X0IVR6_9ACTN</name>
<keyword evidence="2" id="KW-1185">Reference proteome</keyword>
<dbReference type="Proteomes" id="UP000248889">
    <property type="component" value="Unassembled WGS sequence"/>
</dbReference>
<dbReference type="AlphaFoldDB" id="A0A2X0IVR6"/>
<evidence type="ECO:0000313" key="1">
    <source>
        <dbReference type="EMBL" id="RAG87541.1"/>
    </source>
</evidence>
<gene>
    <name evidence="1" type="ORF">DN069_00670</name>
</gene>
<protein>
    <submittedName>
        <fullName evidence="1">Type A2 lantipeptide</fullName>
    </submittedName>
</protein>
<reference evidence="1 2" key="1">
    <citation type="submission" date="2018-06" db="EMBL/GenBank/DDBJ databases">
        <title>Streptacidiphilus pinicola sp. nov., isolated from pine grove soil.</title>
        <authorList>
            <person name="Roh S.G."/>
            <person name="Park S."/>
            <person name="Kim M.-K."/>
            <person name="Yun B.-R."/>
            <person name="Park J."/>
            <person name="Kim M.J."/>
            <person name="Kim Y.S."/>
            <person name="Kim S.B."/>
        </authorList>
    </citation>
    <scope>NUCLEOTIDE SEQUENCE [LARGE SCALE GENOMIC DNA]</scope>
    <source>
        <strain evidence="1 2">MMS16-CNU450</strain>
    </source>
</reference>
<dbReference type="EMBL" id="QKYN01000006">
    <property type="protein sequence ID" value="RAG87541.1"/>
    <property type="molecule type" value="Genomic_DNA"/>
</dbReference>
<accession>A0A2X0IVR6</accession>
<dbReference type="RefSeq" id="WP_111498696.1">
    <property type="nucleotide sequence ID" value="NZ_QKYN01000006.1"/>
</dbReference>